<dbReference type="Pfam" id="PF00107">
    <property type="entry name" value="ADH_zinc_N"/>
    <property type="match status" value="1"/>
</dbReference>
<evidence type="ECO:0000313" key="10">
    <source>
        <dbReference type="Proteomes" id="UP000800096"/>
    </source>
</evidence>
<feature type="compositionally biased region" description="Pro residues" evidence="7">
    <location>
        <begin position="704"/>
        <end position="738"/>
    </location>
</feature>
<feature type="region of interest" description="Disordered" evidence="7">
    <location>
        <begin position="759"/>
        <end position="790"/>
    </location>
</feature>
<evidence type="ECO:0000259" key="8">
    <source>
        <dbReference type="SMART" id="SM00829"/>
    </source>
</evidence>
<evidence type="ECO:0000313" key="9">
    <source>
        <dbReference type="EMBL" id="KAF1921526.1"/>
    </source>
</evidence>
<evidence type="ECO:0000256" key="1">
    <source>
        <dbReference type="ARBA" id="ARBA00001947"/>
    </source>
</evidence>
<name>A0A6A5R414_AMPQU</name>
<dbReference type="Gene3D" id="3.40.50.720">
    <property type="entry name" value="NAD(P)-binding Rossmann-like Domain"/>
    <property type="match status" value="1"/>
</dbReference>
<feature type="non-terminal residue" evidence="9">
    <location>
        <position position="1"/>
    </location>
</feature>
<feature type="region of interest" description="Disordered" evidence="7">
    <location>
        <begin position="1005"/>
        <end position="1031"/>
    </location>
</feature>
<proteinExistence type="inferred from homology"/>
<feature type="region of interest" description="Disordered" evidence="7">
    <location>
        <begin position="466"/>
        <end position="742"/>
    </location>
</feature>
<evidence type="ECO:0000256" key="4">
    <source>
        <dbReference type="ARBA" id="ARBA00022833"/>
    </source>
</evidence>
<dbReference type="InterPro" id="IPR013154">
    <property type="entry name" value="ADH-like_N"/>
</dbReference>
<dbReference type="PANTHER" id="PTHR43161">
    <property type="entry name" value="SORBITOL DEHYDROGENASE"/>
    <property type="match status" value="1"/>
</dbReference>
<reference evidence="9" key="1">
    <citation type="journal article" date="2020" name="Stud. Mycol.">
        <title>101 Dothideomycetes genomes: a test case for predicting lifestyles and emergence of pathogens.</title>
        <authorList>
            <person name="Haridas S."/>
            <person name="Albert R."/>
            <person name="Binder M."/>
            <person name="Bloem J."/>
            <person name="Labutti K."/>
            <person name="Salamov A."/>
            <person name="Andreopoulos B."/>
            <person name="Baker S."/>
            <person name="Barry K."/>
            <person name="Bills G."/>
            <person name="Bluhm B."/>
            <person name="Cannon C."/>
            <person name="Castanera R."/>
            <person name="Culley D."/>
            <person name="Daum C."/>
            <person name="Ezra D."/>
            <person name="Gonzalez J."/>
            <person name="Henrissat B."/>
            <person name="Kuo A."/>
            <person name="Liang C."/>
            <person name="Lipzen A."/>
            <person name="Lutzoni F."/>
            <person name="Magnuson J."/>
            <person name="Mondo S."/>
            <person name="Nolan M."/>
            <person name="Ohm R."/>
            <person name="Pangilinan J."/>
            <person name="Park H.-J."/>
            <person name="Ramirez L."/>
            <person name="Alfaro M."/>
            <person name="Sun H."/>
            <person name="Tritt A."/>
            <person name="Yoshinaga Y."/>
            <person name="Zwiers L.-H."/>
            <person name="Turgeon B."/>
            <person name="Goodwin S."/>
            <person name="Spatafora J."/>
            <person name="Crous P."/>
            <person name="Grigoriev I."/>
        </authorList>
    </citation>
    <scope>NUCLEOTIDE SEQUENCE</scope>
    <source>
        <strain evidence="9">HMLAC05119</strain>
    </source>
</reference>
<evidence type="ECO:0000256" key="2">
    <source>
        <dbReference type="ARBA" id="ARBA00008072"/>
    </source>
</evidence>
<feature type="compositionally biased region" description="Low complexity" evidence="7">
    <location>
        <begin position="649"/>
        <end position="671"/>
    </location>
</feature>
<keyword evidence="3 6" id="KW-0479">Metal-binding</keyword>
<dbReference type="InterPro" id="IPR011032">
    <property type="entry name" value="GroES-like_sf"/>
</dbReference>
<dbReference type="CDD" id="cd08233">
    <property type="entry name" value="butanediol_DH_like"/>
    <property type="match status" value="1"/>
</dbReference>
<gene>
    <name evidence="9" type="ORF">BDU57DRAFT_439083</name>
</gene>
<dbReference type="Proteomes" id="UP000800096">
    <property type="component" value="Unassembled WGS sequence"/>
</dbReference>
<dbReference type="Pfam" id="PF08240">
    <property type="entry name" value="ADH_N"/>
    <property type="match status" value="1"/>
</dbReference>
<feature type="compositionally biased region" description="Polar residues" evidence="7">
    <location>
        <begin position="775"/>
        <end position="790"/>
    </location>
</feature>
<dbReference type="InterPro" id="IPR013149">
    <property type="entry name" value="ADH-like_C"/>
</dbReference>
<dbReference type="InterPro" id="IPR020843">
    <property type="entry name" value="ER"/>
</dbReference>
<evidence type="ECO:0000256" key="5">
    <source>
        <dbReference type="ARBA" id="ARBA00023002"/>
    </source>
</evidence>
<comment type="cofactor">
    <cofactor evidence="1 6">
        <name>Zn(2+)</name>
        <dbReference type="ChEBI" id="CHEBI:29105"/>
    </cofactor>
</comment>
<dbReference type="InterPro" id="IPR002328">
    <property type="entry name" value="ADH_Zn_CS"/>
</dbReference>
<sequence length="1074" mass="115088">DSMRAARYYGKEDIRVEEVDEQKCGAGQVRIAPAYVGICGTDLHEYLGGPNFAPTSPHPITNHQIPVTLGHEFSGIVTEVGPDVTSFSIGQHIVVQPTIYCGTCEACKAGIENVCYKGGFIGLSGGGGGLSDSVVVPEGAVLALPNTVPLDIGALVEPLSVAWHAISAAPLTPESIVMVLGGGPIGLAIVQCLVALNTKVIMLSEVSKSRQLFAREFGAHHVIDPMTCDSVAVSRQLSGQDGPDIVFDCAGVPASLKTACTAVRARGTVVNVAIWEKEVPFNPNMLVSREARYTAVLGYQRKDFQAVIDKLAAGKLKPDRMITSKIQLEDLVDGGIKALINDKENHVKILVEVGGMGRRLVAICGANDMSNYGSMLPQGPYTAPGAPNPNHNAQQQQQGNQPGAPTLRGPAHAHKSGGAFGQMMTQAVTTGKPMLSKFSKTISSKLAGKQPAGGPPQHLQGYANYQQQQGHTYSPQPQHQQWQPPPRPLPAQQPRAPLPPASNAYAPQPSPYQQSNYATPVSAHSGQSHYFPDQQQQPHGPLPGAPTYSPSPMSQGGCVGPDQQSHMQQGQSGNSGMAQGQIQQTPQSQVGQYANQQTGVVGSTPGPEYHQTSQTPHMGDVSPEIPSNKPVMQPQGSNTSGPEQLPPASTQQHSHSPMPPQQYSYSSGPFQQPHPPVTSPSPQQDHQQWNPTSPPSRQGHSPVLPAPHSPPPQQMHPQPQQPPQPSVSPQPTPAPNPSAPHVAEGASQFEFIAELPADMGNMSPVDHKSGGAQYQAYQRQSTQAVPPTNRFSIARRTTSASSLPLSDPWRFADPMTEQPTREFYIIADLLFDALDRKFEPHNTGMLEAPKVLRSWIELTQDAHRLFSYNNYTALAKMWSLEGIPHIMVPVQPSLAPVWHFNQHSHAQDVEVVAEPQSTYATYVPALNRAGWYKFFFLEMNAESDDLGKLLAALCADTYKPGVLNQPDVNRRDRSDVPALHARAAEIQALAIRRVCEEASAALMSEQSSPGATGTLGPSGAASAPNQQQGSAEEMARLLHEMQMASNDMAVRSVVDGDVTYRTAQGQPGGYGRLV</sequence>
<dbReference type="GO" id="GO:0034079">
    <property type="term" value="P:butanediol biosynthetic process"/>
    <property type="evidence" value="ECO:0007669"/>
    <property type="project" value="TreeGrafter"/>
</dbReference>
<comment type="similarity">
    <text evidence="2 6">Belongs to the zinc-containing alcohol dehydrogenase family.</text>
</comment>
<feature type="domain" description="Enoyl reductase (ER)" evidence="8">
    <location>
        <begin position="10"/>
        <end position="435"/>
    </location>
</feature>
<dbReference type="AlphaFoldDB" id="A0A6A5R414"/>
<feature type="region of interest" description="Disordered" evidence="7">
    <location>
        <begin position="375"/>
        <end position="418"/>
    </location>
</feature>
<dbReference type="GO" id="GO:0005737">
    <property type="term" value="C:cytoplasm"/>
    <property type="evidence" value="ECO:0007669"/>
    <property type="project" value="TreeGrafter"/>
</dbReference>
<dbReference type="SMART" id="SM00829">
    <property type="entry name" value="PKS_ER"/>
    <property type="match status" value="1"/>
</dbReference>
<keyword evidence="10" id="KW-1185">Reference proteome</keyword>
<evidence type="ECO:0000256" key="6">
    <source>
        <dbReference type="RuleBase" id="RU361277"/>
    </source>
</evidence>
<dbReference type="InterPro" id="IPR036291">
    <property type="entry name" value="NAD(P)-bd_dom_sf"/>
</dbReference>
<accession>A0A6A5R414</accession>
<dbReference type="SUPFAM" id="SSF51735">
    <property type="entry name" value="NAD(P)-binding Rossmann-fold domains"/>
    <property type="match status" value="1"/>
</dbReference>
<dbReference type="PANTHER" id="PTHR43161:SF23">
    <property type="entry name" value="(R,R)-BUTANEDIOL DEHYDROGENASE-RELATED"/>
    <property type="match status" value="1"/>
</dbReference>
<feature type="compositionally biased region" description="Pro residues" evidence="7">
    <location>
        <begin position="483"/>
        <end position="500"/>
    </location>
</feature>
<feature type="compositionally biased region" description="Polar residues" evidence="7">
    <location>
        <begin position="680"/>
        <end position="699"/>
    </location>
</feature>
<evidence type="ECO:0000256" key="7">
    <source>
        <dbReference type="SAM" id="MobiDB-lite"/>
    </source>
</evidence>
<dbReference type="EMBL" id="ML979132">
    <property type="protein sequence ID" value="KAF1921526.1"/>
    <property type="molecule type" value="Genomic_DNA"/>
</dbReference>
<keyword evidence="4 6" id="KW-0862">Zinc</keyword>
<feature type="compositionally biased region" description="Polar residues" evidence="7">
    <location>
        <begin position="562"/>
        <end position="601"/>
    </location>
</feature>
<dbReference type="PROSITE" id="PS00059">
    <property type="entry name" value="ADH_ZINC"/>
    <property type="match status" value="1"/>
</dbReference>
<dbReference type="GO" id="GO:0000721">
    <property type="term" value="F:(R,R)-butanediol dehydrogenase activity"/>
    <property type="evidence" value="ECO:0007669"/>
    <property type="project" value="TreeGrafter"/>
</dbReference>
<dbReference type="GO" id="GO:0008270">
    <property type="term" value="F:zinc ion binding"/>
    <property type="evidence" value="ECO:0007669"/>
    <property type="project" value="InterPro"/>
</dbReference>
<organism evidence="9 10">
    <name type="scientific">Ampelomyces quisqualis</name>
    <name type="common">Powdery mildew agent</name>
    <dbReference type="NCBI Taxonomy" id="50730"/>
    <lineage>
        <taxon>Eukaryota</taxon>
        <taxon>Fungi</taxon>
        <taxon>Dikarya</taxon>
        <taxon>Ascomycota</taxon>
        <taxon>Pezizomycotina</taxon>
        <taxon>Dothideomycetes</taxon>
        <taxon>Pleosporomycetidae</taxon>
        <taxon>Pleosporales</taxon>
        <taxon>Pleosporineae</taxon>
        <taxon>Phaeosphaeriaceae</taxon>
        <taxon>Ampelomyces</taxon>
    </lineage>
</organism>
<dbReference type="OrthoDB" id="3941538at2759"/>
<dbReference type="SUPFAM" id="SSF50129">
    <property type="entry name" value="GroES-like"/>
    <property type="match status" value="1"/>
</dbReference>
<protein>
    <recommendedName>
        <fullName evidence="8">Enoyl reductase (ER) domain-containing protein</fullName>
    </recommendedName>
</protein>
<feature type="compositionally biased region" description="Low complexity" evidence="7">
    <location>
        <begin position="383"/>
        <end position="405"/>
    </location>
</feature>
<feature type="compositionally biased region" description="Polar residues" evidence="7">
    <location>
        <begin position="511"/>
        <end position="538"/>
    </location>
</feature>
<keyword evidence="5" id="KW-0560">Oxidoreductase</keyword>
<dbReference type="Gene3D" id="3.90.180.10">
    <property type="entry name" value="Medium-chain alcohol dehydrogenases, catalytic domain"/>
    <property type="match status" value="1"/>
</dbReference>
<evidence type="ECO:0000256" key="3">
    <source>
        <dbReference type="ARBA" id="ARBA00022723"/>
    </source>
</evidence>